<dbReference type="PANTHER" id="PTHR36558">
    <property type="entry name" value="GLR1098 PROTEIN"/>
    <property type="match status" value="1"/>
</dbReference>
<proteinExistence type="predicted"/>
<keyword evidence="2" id="KW-0255">Endonuclease</keyword>
<evidence type="ECO:0000313" key="3">
    <source>
        <dbReference type="Proteomes" id="UP000767446"/>
    </source>
</evidence>
<dbReference type="PANTHER" id="PTHR36558:SF1">
    <property type="entry name" value="RESTRICTION ENDONUCLEASE DOMAIN-CONTAINING PROTEIN-RELATED"/>
    <property type="match status" value="1"/>
</dbReference>
<sequence length="190" mass="22591">MQTQTKIYTPAEYLALEEEAAYKSEYRDGEIVPIIYRTTNRNKITGNFFFQLKLALREENYEIYMGDVRLWIPQYSQCTYPDIMVIQGEPVYEGKGTTTVTNPCLIVEVLSNSTKNRDRGDKFQYYRSIPELREYILIDQYSYYGEQFKKQAEGEWIFKEYEGEEAVLSLEMRESQIRLQDIYSKVKFES</sequence>
<organism evidence="2 3">
    <name type="scientific">Gomphosphaeria aponina SAG 52.96 = DSM 107014</name>
    <dbReference type="NCBI Taxonomy" id="1521640"/>
    <lineage>
        <taxon>Bacteria</taxon>
        <taxon>Bacillati</taxon>
        <taxon>Cyanobacteriota</taxon>
        <taxon>Cyanophyceae</taxon>
        <taxon>Oscillatoriophycideae</taxon>
        <taxon>Chroococcales</taxon>
        <taxon>Gomphosphaeriaceae</taxon>
        <taxon>Gomphosphaeria</taxon>
    </lineage>
</organism>
<gene>
    <name evidence="2" type="ORF">DSM107014_09905</name>
</gene>
<dbReference type="Pfam" id="PF05685">
    <property type="entry name" value="Uma2"/>
    <property type="match status" value="1"/>
</dbReference>
<name>A0A941JPX6_9CHRO</name>
<comment type="caution">
    <text evidence="2">The sequence shown here is derived from an EMBL/GenBank/DDBJ whole genome shotgun (WGS) entry which is preliminary data.</text>
</comment>
<dbReference type="SUPFAM" id="SSF52980">
    <property type="entry name" value="Restriction endonuclease-like"/>
    <property type="match status" value="1"/>
</dbReference>
<dbReference type="InterPro" id="IPR011335">
    <property type="entry name" value="Restrct_endonuc-II-like"/>
</dbReference>
<dbReference type="Gene3D" id="3.90.1570.10">
    <property type="entry name" value="tt1808, chain A"/>
    <property type="match status" value="1"/>
</dbReference>
<keyword evidence="2" id="KW-0540">Nuclease</keyword>
<feature type="domain" description="Putative restriction endonuclease" evidence="1">
    <location>
        <begin position="11"/>
        <end position="172"/>
    </location>
</feature>
<dbReference type="InterPro" id="IPR008538">
    <property type="entry name" value="Uma2"/>
</dbReference>
<dbReference type="Proteomes" id="UP000767446">
    <property type="component" value="Unassembled WGS sequence"/>
</dbReference>
<dbReference type="InterPro" id="IPR012296">
    <property type="entry name" value="Nuclease_put_TT1808"/>
</dbReference>
<evidence type="ECO:0000313" key="2">
    <source>
        <dbReference type="EMBL" id="MBR8828193.1"/>
    </source>
</evidence>
<reference evidence="2" key="1">
    <citation type="submission" date="2021-02" db="EMBL/GenBank/DDBJ databases">
        <title>Metagenome analyses of Stigonema ocellatum DSM 106950, Chlorogloea purpurea SAG 13.99 and Gomphosphaeria aponina DSM 107014.</title>
        <authorList>
            <person name="Marter P."/>
            <person name="Huang S."/>
        </authorList>
    </citation>
    <scope>NUCLEOTIDE SEQUENCE</scope>
    <source>
        <strain evidence="2">JP213</strain>
    </source>
</reference>
<keyword evidence="2" id="KW-0378">Hydrolase</keyword>
<dbReference type="GO" id="GO:0004519">
    <property type="term" value="F:endonuclease activity"/>
    <property type="evidence" value="ECO:0007669"/>
    <property type="project" value="UniProtKB-KW"/>
</dbReference>
<dbReference type="CDD" id="cd06260">
    <property type="entry name" value="DUF820-like"/>
    <property type="match status" value="1"/>
</dbReference>
<dbReference type="AlphaFoldDB" id="A0A941JPX6"/>
<protein>
    <submittedName>
        <fullName evidence="2">Uma2 family endonuclease</fullName>
    </submittedName>
</protein>
<evidence type="ECO:0000259" key="1">
    <source>
        <dbReference type="Pfam" id="PF05685"/>
    </source>
</evidence>
<accession>A0A941JPX6</accession>
<dbReference type="EMBL" id="JADQBC010000059">
    <property type="protein sequence ID" value="MBR8828193.1"/>
    <property type="molecule type" value="Genomic_DNA"/>
</dbReference>